<gene>
    <name evidence="2" type="ORF">ACFYM3_15420</name>
</gene>
<protein>
    <submittedName>
        <fullName evidence="2">DUF6153 family protein</fullName>
    </submittedName>
</protein>
<dbReference type="EMBL" id="JBIAFP010000008">
    <property type="protein sequence ID" value="MFE9225993.1"/>
    <property type="molecule type" value="Genomic_DNA"/>
</dbReference>
<reference evidence="2 3" key="1">
    <citation type="submission" date="2024-10" db="EMBL/GenBank/DDBJ databases">
        <title>The Natural Products Discovery Center: Release of the First 8490 Sequenced Strains for Exploring Actinobacteria Biosynthetic Diversity.</title>
        <authorList>
            <person name="Kalkreuter E."/>
            <person name="Kautsar S.A."/>
            <person name="Yang D."/>
            <person name="Bader C.D."/>
            <person name="Teijaro C.N."/>
            <person name="Fluegel L."/>
            <person name="Davis C.M."/>
            <person name="Simpson J.R."/>
            <person name="Lauterbach L."/>
            <person name="Steele A.D."/>
            <person name="Gui C."/>
            <person name="Meng S."/>
            <person name="Li G."/>
            <person name="Viehrig K."/>
            <person name="Ye F."/>
            <person name="Su P."/>
            <person name="Kiefer A.F."/>
            <person name="Nichols A."/>
            <person name="Cepeda A.J."/>
            <person name="Yan W."/>
            <person name="Fan B."/>
            <person name="Jiang Y."/>
            <person name="Adhikari A."/>
            <person name="Zheng C.-J."/>
            <person name="Schuster L."/>
            <person name="Cowan T.M."/>
            <person name="Smanski M.J."/>
            <person name="Chevrette M.G."/>
            <person name="De Carvalho L.P.S."/>
            <person name="Shen B."/>
        </authorList>
    </citation>
    <scope>NUCLEOTIDE SEQUENCE [LARGE SCALE GENOMIC DNA]</scope>
    <source>
        <strain evidence="2 3">NPDC007066</strain>
    </source>
</reference>
<comment type="caution">
    <text evidence="2">The sequence shown here is derived from an EMBL/GenBank/DDBJ whole genome shotgun (WGS) entry which is preliminary data.</text>
</comment>
<name>A0ABW6LC17_9ACTN</name>
<feature type="region of interest" description="Disordered" evidence="1">
    <location>
        <begin position="39"/>
        <end position="73"/>
    </location>
</feature>
<dbReference type="InterPro" id="IPR046151">
    <property type="entry name" value="DUF6153"/>
</dbReference>
<accession>A0ABW6LC17</accession>
<evidence type="ECO:0000313" key="3">
    <source>
        <dbReference type="Proteomes" id="UP001601288"/>
    </source>
</evidence>
<dbReference type="RefSeq" id="WP_358278936.1">
    <property type="nucleotide sequence ID" value="NZ_JBEYGJ010000003.1"/>
</dbReference>
<dbReference type="Pfam" id="PF19650">
    <property type="entry name" value="DUF6153"/>
    <property type="match status" value="1"/>
</dbReference>
<keyword evidence="3" id="KW-1185">Reference proteome</keyword>
<organism evidence="2 3">
    <name type="scientific">Streptomyces massasporeus</name>
    <dbReference type="NCBI Taxonomy" id="67324"/>
    <lineage>
        <taxon>Bacteria</taxon>
        <taxon>Bacillati</taxon>
        <taxon>Actinomycetota</taxon>
        <taxon>Actinomycetes</taxon>
        <taxon>Kitasatosporales</taxon>
        <taxon>Streptomycetaceae</taxon>
        <taxon>Streptomyces</taxon>
    </lineage>
</organism>
<dbReference type="Proteomes" id="UP001601288">
    <property type="component" value="Unassembled WGS sequence"/>
</dbReference>
<proteinExistence type="predicted"/>
<evidence type="ECO:0000256" key="1">
    <source>
        <dbReference type="SAM" id="MobiDB-lite"/>
    </source>
</evidence>
<evidence type="ECO:0000313" key="2">
    <source>
        <dbReference type="EMBL" id="MFE9225993.1"/>
    </source>
</evidence>
<sequence length="144" mass="14754">MNSPGRRAQRTVVRRWHVLCVLGLLVGLLGMHGLAPGGGLPRQGHGEQTHASQAAVPRSHVPETHEPRTQAMPYGHCGDGGGHVQHADATCASGAVGGGPVMPPLVADPVPAGEGESAVRANAVVDTEGARAPPSLSELQLLRI</sequence>